<keyword evidence="3" id="KW-0472">Membrane</keyword>
<evidence type="ECO:0000256" key="4">
    <source>
        <dbReference type="RuleBase" id="RU366054"/>
    </source>
</evidence>
<comment type="subcellular location">
    <subcellularLocation>
        <location evidence="1">Membrane</location>
    </subcellularLocation>
</comment>
<organism evidence="6 7">
    <name type="scientific">Cichlidogyrus casuarinus</name>
    <dbReference type="NCBI Taxonomy" id="1844966"/>
    <lineage>
        <taxon>Eukaryota</taxon>
        <taxon>Metazoa</taxon>
        <taxon>Spiralia</taxon>
        <taxon>Lophotrochozoa</taxon>
        <taxon>Platyhelminthes</taxon>
        <taxon>Monogenea</taxon>
        <taxon>Monopisthocotylea</taxon>
        <taxon>Dactylogyridea</taxon>
        <taxon>Ancyrocephalidae</taxon>
        <taxon>Cichlidogyrus</taxon>
    </lineage>
</organism>
<dbReference type="AlphaFoldDB" id="A0ABD2PVC9"/>
<dbReference type="CDD" id="cd03399">
    <property type="entry name" value="SPFH_flotillin"/>
    <property type="match status" value="1"/>
</dbReference>
<dbReference type="EMBL" id="JBJKFK010002247">
    <property type="protein sequence ID" value="KAL3311408.1"/>
    <property type="molecule type" value="Genomic_DNA"/>
</dbReference>
<reference evidence="6 7" key="1">
    <citation type="submission" date="2024-11" db="EMBL/GenBank/DDBJ databases">
        <title>Adaptive evolution of stress response genes in parasites aligns with host niche diversity.</title>
        <authorList>
            <person name="Hahn C."/>
            <person name="Resl P."/>
        </authorList>
    </citation>
    <scope>NUCLEOTIDE SEQUENCE [LARGE SCALE GENOMIC DNA]</scope>
    <source>
        <strain evidence="6">EGGRZ-B1_66</strain>
        <tissue evidence="6">Body</tissue>
    </source>
</reference>
<dbReference type="InterPro" id="IPR001107">
    <property type="entry name" value="Band_7"/>
</dbReference>
<name>A0ABD2PVC9_9PLAT</name>
<accession>A0ABD2PVC9</accession>
<evidence type="ECO:0000256" key="3">
    <source>
        <dbReference type="ARBA" id="ARBA00023136"/>
    </source>
</evidence>
<dbReference type="PANTHER" id="PTHR13806:SF46">
    <property type="entry name" value="FLOTILLIN-1-RELATED"/>
    <property type="match status" value="1"/>
</dbReference>
<comment type="similarity">
    <text evidence="2 4">Belongs to the band 7/mec-2 family. Flotillin subfamily.</text>
</comment>
<dbReference type="Gene3D" id="3.30.479.30">
    <property type="entry name" value="Band 7 domain"/>
    <property type="match status" value="1"/>
</dbReference>
<evidence type="ECO:0000256" key="2">
    <source>
        <dbReference type="ARBA" id="ARBA00007161"/>
    </source>
</evidence>
<evidence type="ECO:0000313" key="6">
    <source>
        <dbReference type="EMBL" id="KAL3311408.1"/>
    </source>
</evidence>
<dbReference type="Proteomes" id="UP001626550">
    <property type="component" value="Unassembled WGS sequence"/>
</dbReference>
<dbReference type="SUPFAM" id="SSF117892">
    <property type="entry name" value="Band 7/SPFH domain"/>
    <property type="match status" value="1"/>
</dbReference>
<proteinExistence type="inferred from homology"/>
<feature type="domain" description="Band 7" evidence="5">
    <location>
        <begin position="6"/>
        <end position="125"/>
    </location>
</feature>
<dbReference type="GO" id="GO:0016020">
    <property type="term" value="C:membrane"/>
    <property type="evidence" value="ECO:0007669"/>
    <property type="project" value="UniProtKB-SubCell"/>
</dbReference>
<evidence type="ECO:0000256" key="1">
    <source>
        <dbReference type="ARBA" id="ARBA00004370"/>
    </source>
</evidence>
<evidence type="ECO:0000259" key="5">
    <source>
        <dbReference type="Pfam" id="PF01145"/>
    </source>
</evidence>
<dbReference type="Pfam" id="PF01145">
    <property type="entry name" value="Band_7"/>
    <property type="match status" value="1"/>
</dbReference>
<evidence type="ECO:0000313" key="7">
    <source>
        <dbReference type="Proteomes" id="UP001626550"/>
    </source>
</evidence>
<dbReference type="PANTHER" id="PTHR13806">
    <property type="entry name" value="FLOTILLIN-RELATED"/>
    <property type="match status" value="1"/>
</dbReference>
<keyword evidence="7" id="KW-1185">Reference proteome</keyword>
<gene>
    <name evidence="6" type="primary">FLOT2_2</name>
    <name evidence="6" type="ORF">Ciccas_010014</name>
</gene>
<comment type="caution">
    <text evidence="6">The sequence shown here is derived from an EMBL/GenBank/DDBJ whole genome shotgun (WGS) entry which is preliminary data.</text>
</comment>
<protein>
    <submittedName>
        <fullName evidence="6">Flotillin-2</fullName>
    </submittedName>
</protein>
<dbReference type="InterPro" id="IPR036013">
    <property type="entry name" value="Band_7/SPFH_dom_sf"/>
</dbReference>
<sequence>MGNIHTVGPNEVLVISGGCFGTNKVKSIVGGYGWAWWFISEVQRLCLEVMSLKPRCEHVETSEGVSLTVTGVAQVKFMKDEEFLSAACEQFLGKSKEDIEDTLLQTLEGHLRAILGTLTVEEVYKVILHKSD</sequence>
<dbReference type="InterPro" id="IPR027705">
    <property type="entry name" value="Flotillin_fam"/>
</dbReference>